<dbReference type="AlphaFoldDB" id="A0A5C6VLH3"/>
<proteinExistence type="predicted"/>
<dbReference type="InterPro" id="IPR013783">
    <property type="entry name" value="Ig-like_fold"/>
</dbReference>
<dbReference type="InterPro" id="IPR011990">
    <property type="entry name" value="TPR-like_helical_dom_sf"/>
</dbReference>
<keyword evidence="9" id="KW-1185">Reference proteome</keyword>
<dbReference type="PROSITE" id="PS51123">
    <property type="entry name" value="OMPA_2"/>
    <property type="match status" value="1"/>
</dbReference>
<evidence type="ECO:0000256" key="2">
    <source>
        <dbReference type="ARBA" id="ARBA00023136"/>
    </source>
</evidence>
<keyword evidence="2 4" id="KW-0472">Membrane</keyword>
<dbReference type="GO" id="GO:0009279">
    <property type="term" value="C:cell outer membrane"/>
    <property type="evidence" value="ECO:0007669"/>
    <property type="project" value="UniProtKB-SubCell"/>
</dbReference>
<evidence type="ECO:0000256" key="6">
    <source>
        <dbReference type="SAM" id="SignalP"/>
    </source>
</evidence>
<dbReference type="Pfam" id="PF00691">
    <property type="entry name" value="OmpA"/>
    <property type="match status" value="1"/>
</dbReference>
<dbReference type="Proteomes" id="UP000321168">
    <property type="component" value="Unassembled WGS sequence"/>
</dbReference>
<dbReference type="SUPFAM" id="SSF49478">
    <property type="entry name" value="Cna protein B-type domain"/>
    <property type="match status" value="1"/>
</dbReference>
<name>A0A5C6VLH3_9FLAO</name>
<evidence type="ECO:0000256" key="1">
    <source>
        <dbReference type="ARBA" id="ARBA00004442"/>
    </source>
</evidence>
<dbReference type="SUPFAM" id="SSF82171">
    <property type="entry name" value="DPP6 N-terminal domain-like"/>
    <property type="match status" value="1"/>
</dbReference>
<dbReference type="EMBL" id="VORB01000001">
    <property type="protein sequence ID" value="TXC85276.1"/>
    <property type="molecule type" value="Genomic_DNA"/>
</dbReference>
<dbReference type="RefSeq" id="WP_147012554.1">
    <property type="nucleotide sequence ID" value="NZ_VORB01000001.1"/>
</dbReference>
<evidence type="ECO:0000313" key="9">
    <source>
        <dbReference type="Proteomes" id="UP000321168"/>
    </source>
</evidence>
<reference evidence="8 9" key="1">
    <citation type="submission" date="2019-08" db="EMBL/GenBank/DDBJ databases">
        <title>Genome of Luteibaculum oceani JCM 18817.</title>
        <authorList>
            <person name="Bowman J.P."/>
        </authorList>
    </citation>
    <scope>NUCLEOTIDE SEQUENCE [LARGE SCALE GENOMIC DNA]</scope>
    <source>
        <strain evidence="8 9">JCM 18817</strain>
    </source>
</reference>
<sequence length="682" mass="77214">MIRQAFQLLLLTVISGLAVNTSAQSFRSSLELADLAYNQGNYYTAAQYYHEVFQELKEPEKTAFPYGGATPKKKNEEFNTYKYVIGQLARSYYFYKDYPKAEAWYAKTVSLDEYSDIENLINYGICLRANENFDEAVIMLNKAKQQYRPKYIENDGGKLVESESTKGMYKRIEFELACAKFAQEQLKVNSAFVPEKLDTLVLNVEDASNYAASLMPNDKMAFTTTRTIVDNPSSKKYGAYRNSIMTYNLIDSSLTPLEFGFGLDRNAAAPAVNGDATAMYFTSWSNDEENPQLKIYMSRPLNDSIWEEPKPLNSIVNLPGTNAKQPSVTKDGRMLYFASDRKEGFGGFDIYYVRLDEMGQPFGRALNAGDNVNTERDEETPFFDEVGQILYFSSKGWIGMGGLDVFMAEKRSNGFGKAQNMGYPLNSSKDDAYFITASDVNIGYVSSDRGRNTCCYQLYSFEMAYYFVGGTVLDAVDDTYLQNVKVTLIDSNGLEVAIAYTDDLGKYTLPVTKGRNYKVIYNKDNFLEDEMFISTALIYPNDTTDLGVVKLITTEVGRAVKLENIYYDFGKATLRESSKEVLAKLARQLKKYPYLVIEIGSHTDNIGSDKYNFDLSNRRSQSVVDFLISQGINKSMIVARGYGESMPKVPNTNPDGSDNEANRQINRRTEFKVLEYRFENEK</sequence>
<feature type="domain" description="OmpA-like" evidence="7">
    <location>
        <begin position="555"/>
        <end position="677"/>
    </location>
</feature>
<evidence type="ECO:0000256" key="3">
    <source>
        <dbReference type="ARBA" id="ARBA00023237"/>
    </source>
</evidence>
<dbReference type="Gene3D" id="3.30.1330.60">
    <property type="entry name" value="OmpA-like domain"/>
    <property type="match status" value="1"/>
</dbReference>
<protein>
    <submittedName>
        <fullName evidence="8">OmpA family protein</fullName>
    </submittedName>
</protein>
<evidence type="ECO:0000256" key="4">
    <source>
        <dbReference type="PROSITE-ProRule" id="PRU00473"/>
    </source>
</evidence>
<organism evidence="8 9">
    <name type="scientific">Luteibaculum oceani</name>
    <dbReference type="NCBI Taxonomy" id="1294296"/>
    <lineage>
        <taxon>Bacteria</taxon>
        <taxon>Pseudomonadati</taxon>
        <taxon>Bacteroidota</taxon>
        <taxon>Flavobacteriia</taxon>
        <taxon>Flavobacteriales</taxon>
        <taxon>Luteibaculaceae</taxon>
        <taxon>Luteibaculum</taxon>
    </lineage>
</organism>
<keyword evidence="6" id="KW-0732">Signal</keyword>
<feature type="chain" id="PRO_5023140035" evidence="6">
    <location>
        <begin position="24"/>
        <end position="682"/>
    </location>
</feature>
<dbReference type="OrthoDB" id="1403615at2"/>
<feature type="signal peptide" evidence="6">
    <location>
        <begin position="1"/>
        <end position="23"/>
    </location>
</feature>
<evidence type="ECO:0000313" key="8">
    <source>
        <dbReference type="EMBL" id="TXC85276.1"/>
    </source>
</evidence>
<accession>A0A5C6VLH3</accession>
<dbReference type="InterPro" id="IPR006665">
    <property type="entry name" value="OmpA-like"/>
</dbReference>
<dbReference type="InterPro" id="IPR036737">
    <property type="entry name" value="OmpA-like_sf"/>
</dbReference>
<dbReference type="InterPro" id="IPR011042">
    <property type="entry name" value="6-blade_b-propeller_TolB-like"/>
</dbReference>
<dbReference type="Gene3D" id="1.25.40.10">
    <property type="entry name" value="Tetratricopeptide repeat domain"/>
    <property type="match status" value="1"/>
</dbReference>
<gene>
    <name evidence="8" type="ORF">FRX97_01240</name>
</gene>
<dbReference type="PANTHER" id="PTHR30329">
    <property type="entry name" value="STATOR ELEMENT OF FLAGELLAR MOTOR COMPLEX"/>
    <property type="match status" value="1"/>
</dbReference>
<dbReference type="SUPFAM" id="SSF103088">
    <property type="entry name" value="OmpA-like"/>
    <property type="match status" value="1"/>
</dbReference>
<dbReference type="PANTHER" id="PTHR30329:SF21">
    <property type="entry name" value="LIPOPROTEIN YIAD-RELATED"/>
    <property type="match status" value="1"/>
</dbReference>
<dbReference type="Gene3D" id="2.60.40.10">
    <property type="entry name" value="Immunoglobulins"/>
    <property type="match status" value="1"/>
</dbReference>
<dbReference type="InterPro" id="IPR011659">
    <property type="entry name" value="WD40"/>
</dbReference>
<feature type="region of interest" description="Disordered" evidence="5">
    <location>
        <begin position="645"/>
        <end position="665"/>
    </location>
</feature>
<dbReference type="InterPro" id="IPR006664">
    <property type="entry name" value="OMP_bac"/>
</dbReference>
<evidence type="ECO:0000256" key="5">
    <source>
        <dbReference type="SAM" id="MobiDB-lite"/>
    </source>
</evidence>
<dbReference type="SUPFAM" id="SSF48452">
    <property type="entry name" value="TPR-like"/>
    <property type="match status" value="1"/>
</dbReference>
<comment type="subcellular location">
    <subcellularLocation>
        <location evidence="1">Cell outer membrane</location>
    </subcellularLocation>
</comment>
<keyword evidence="3" id="KW-0998">Cell outer membrane</keyword>
<dbReference type="CDD" id="cd07185">
    <property type="entry name" value="OmpA_C-like"/>
    <property type="match status" value="1"/>
</dbReference>
<dbReference type="InterPro" id="IPR050330">
    <property type="entry name" value="Bact_OuterMem_StrucFunc"/>
</dbReference>
<dbReference type="Pfam" id="PF07676">
    <property type="entry name" value="PD40"/>
    <property type="match status" value="1"/>
</dbReference>
<dbReference type="PRINTS" id="PR01021">
    <property type="entry name" value="OMPADOMAIN"/>
</dbReference>
<dbReference type="Gene3D" id="2.120.10.30">
    <property type="entry name" value="TolB, C-terminal domain"/>
    <property type="match status" value="1"/>
</dbReference>
<evidence type="ECO:0000259" key="7">
    <source>
        <dbReference type="PROSITE" id="PS51123"/>
    </source>
</evidence>
<comment type="caution">
    <text evidence="8">The sequence shown here is derived from an EMBL/GenBank/DDBJ whole genome shotgun (WGS) entry which is preliminary data.</text>
</comment>